<sequence length="142" mass="16079">MDMSEVVIVNFSDIHFQTVPVDVEGFKVGDAAEDLWFHVIILDLGTAIEYTAVGAVTPNQSSRLAYERLDLGKTWESYEEDVKEAINETTHKKVQIEIFKDFEAWVTDYGNPDGRFAAATNASPTHFRTIQMWKAIDESRSC</sequence>
<proteinExistence type="predicted"/>
<organism evidence="1 2">
    <name type="scientific">Aspergillus melleus</name>
    <dbReference type="NCBI Taxonomy" id="138277"/>
    <lineage>
        <taxon>Eukaryota</taxon>
        <taxon>Fungi</taxon>
        <taxon>Dikarya</taxon>
        <taxon>Ascomycota</taxon>
        <taxon>Pezizomycotina</taxon>
        <taxon>Eurotiomycetes</taxon>
        <taxon>Eurotiomycetidae</taxon>
        <taxon>Eurotiales</taxon>
        <taxon>Aspergillaceae</taxon>
        <taxon>Aspergillus</taxon>
        <taxon>Aspergillus subgen. Circumdati</taxon>
    </lineage>
</organism>
<reference evidence="1 2" key="1">
    <citation type="journal article" date="2023" name="ACS Omega">
        <title>Identification of the Neoaspergillic Acid Biosynthesis Gene Cluster by Establishing an In Vitro CRISPR-Ribonucleoprotein Genetic System in Aspergillus melleus.</title>
        <authorList>
            <person name="Yuan B."/>
            <person name="Grau M.F."/>
            <person name="Murata R.M."/>
            <person name="Torok T."/>
            <person name="Venkateswaran K."/>
            <person name="Stajich J.E."/>
            <person name="Wang C.C.C."/>
        </authorList>
    </citation>
    <scope>NUCLEOTIDE SEQUENCE [LARGE SCALE GENOMIC DNA]</scope>
    <source>
        <strain evidence="1 2">IMV 1140</strain>
    </source>
</reference>
<protein>
    <submittedName>
        <fullName evidence="1">Uncharacterized protein</fullName>
    </submittedName>
</protein>
<dbReference type="Proteomes" id="UP001177260">
    <property type="component" value="Unassembled WGS sequence"/>
</dbReference>
<keyword evidence="2" id="KW-1185">Reference proteome</keyword>
<name>A0ACC3B8F7_9EURO</name>
<evidence type="ECO:0000313" key="2">
    <source>
        <dbReference type="Proteomes" id="UP001177260"/>
    </source>
</evidence>
<evidence type="ECO:0000313" key="1">
    <source>
        <dbReference type="EMBL" id="KAK1146886.1"/>
    </source>
</evidence>
<gene>
    <name evidence="1" type="ORF">N8T08_002212</name>
</gene>
<comment type="caution">
    <text evidence="1">The sequence shown here is derived from an EMBL/GenBank/DDBJ whole genome shotgun (WGS) entry which is preliminary data.</text>
</comment>
<accession>A0ACC3B8F7</accession>
<dbReference type="EMBL" id="JAOPJF010000014">
    <property type="protein sequence ID" value="KAK1146886.1"/>
    <property type="molecule type" value="Genomic_DNA"/>
</dbReference>